<reference evidence="9" key="2">
    <citation type="submission" date="2016-04" db="UniProtKB">
        <authorList>
            <consortium name="WormBaseParasite"/>
        </authorList>
    </citation>
    <scope>IDENTIFICATION</scope>
</reference>
<evidence type="ECO:0000256" key="2">
    <source>
        <dbReference type="ARBA" id="ARBA00006356"/>
    </source>
</evidence>
<comment type="similarity">
    <text evidence="2">Belongs to the FARP (FMRFamide related peptide) family.</text>
</comment>
<keyword evidence="8" id="KW-1185">Reference proteome</keyword>
<evidence type="ECO:0000256" key="3">
    <source>
        <dbReference type="ARBA" id="ARBA00022525"/>
    </source>
</evidence>
<dbReference type="InterPro" id="IPR002544">
    <property type="entry name" value="FMRFamid-related_peptide-like"/>
</dbReference>
<dbReference type="STRING" id="6313.A0A158P9M4"/>
<accession>A0A158P9M4</accession>
<comment type="subcellular location">
    <subcellularLocation>
        <location evidence="1">Secreted</location>
    </subcellularLocation>
</comment>
<dbReference type="Proteomes" id="UP000035642">
    <property type="component" value="Unassembled WGS sequence"/>
</dbReference>
<dbReference type="AlphaFoldDB" id="A0A158P9M4"/>
<dbReference type="WBParaSite" id="ACAC_0000841601-mRNA-1">
    <property type="protein sequence ID" value="ACAC_0000841601-mRNA-1"/>
    <property type="gene ID" value="ACAC_0000841601"/>
</dbReference>
<evidence type="ECO:0000256" key="7">
    <source>
        <dbReference type="SAM" id="SignalP"/>
    </source>
</evidence>
<feature type="signal peptide" evidence="7">
    <location>
        <begin position="1"/>
        <end position="23"/>
    </location>
</feature>
<name>A0A158P9M4_ANGCA</name>
<sequence length="152" mass="16878">MPTLLRAGLLLAVGVSTECCTSGEQSDFCLVYNMLAPVEQAEVMSYLGGTCSGDADEALRLMEKRKPNFMRFGRSPSFGKKGSDPNFLRFGRSHPNFLRFGKAADNPNFLRFGTNVLGRAGADPNFLRFGKRPADPNFLRFGRKPNFLRFGK</sequence>
<dbReference type="InterPro" id="IPR051041">
    <property type="entry name" value="FMRFamide-related_np"/>
</dbReference>
<evidence type="ECO:0000313" key="9">
    <source>
        <dbReference type="WBParaSite" id="ACAC_0000841601-mRNA-1"/>
    </source>
</evidence>
<evidence type="ECO:0000313" key="8">
    <source>
        <dbReference type="Proteomes" id="UP000035642"/>
    </source>
</evidence>
<keyword evidence="3" id="KW-0964">Secreted</keyword>
<keyword evidence="4" id="KW-0165">Cleavage on pair of basic residues</keyword>
<evidence type="ECO:0000256" key="5">
    <source>
        <dbReference type="ARBA" id="ARBA00022815"/>
    </source>
</evidence>
<evidence type="ECO:0000256" key="1">
    <source>
        <dbReference type="ARBA" id="ARBA00004613"/>
    </source>
</evidence>
<organism evidence="8 9">
    <name type="scientific">Angiostrongylus cantonensis</name>
    <name type="common">Rat lungworm</name>
    <dbReference type="NCBI Taxonomy" id="6313"/>
    <lineage>
        <taxon>Eukaryota</taxon>
        <taxon>Metazoa</taxon>
        <taxon>Ecdysozoa</taxon>
        <taxon>Nematoda</taxon>
        <taxon>Chromadorea</taxon>
        <taxon>Rhabditida</taxon>
        <taxon>Rhabditina</taxon>
        <taxon>Rhabditomorpha</taxon>
        <taxon>Strongyloidea</taxon>
        <taxon>Metastrongylidae</taxon>
        <taxon>Angiostrongylus</taxon>
    </lineage>
</organism>
<keyword evidence="5" id="KW-0027">Amidation</keyword>
<dbReference type="PANTHER" id="PTHR20986:SF24">
    <property type="entry name" value="FMRFAMIDE-LIKE NEUROPEPTIDES 1"/>
    <property type="match status" value="1"/>
</dbReference>
<keyword evidence="6" id="KW-0527">Neuropeptide</keyword>
<evidence type="ECO:0000256" key="6">
    <source>
        <dbReference type="ARBA" id="ARBA00023320"/>
    </source>
</evidence>
<dbReference type="GO" id="GO:0005576">
    <property type="term" value="C:extracellular region"/>
    <property type="evidence" value="ECO:0007669"/>
    <property type="project" value="UniProtKB-SubCell"/>
</dbReference>
<protein>
    <submittedName>
        <fullName evidence="9">FMRFamide-like neuropeptides 1</fullName>
    </submittedName>
</protein>
<evidence type="ECO:0000256" key="4">
    <source>
        <dbReference type="ARBA" id="ARBA00022685"/>
    </source>
</evidence>
<dbReference type="Pfam" id="PF01581">
    <property type="entry name" value="FARP"/>
    <property type="match status" value="5"/>
</dbReference>
<reference evidence="8" key="1">
    <citation type="submission" date="2012-09" db="EMBL/GenBank/DDBJ databases">
        <authorList>
            <person name="Martin A.A."/>
        </authorList>
    </citation>
    <scope>NUCLEOTIDE SEQUENCE</scope>
</reference>
<feature type="chain" id="PRO_5007630126" evidence="7">
    <location>
        <begin position="24"/>
        <end position="152"/>
    </location>
</feature>
<proteinExistence type="inferred from homology"/>
<dbReference type="GO" id="GO:0007218">
    <property type="term" value="P:neuropeptide signaling pathway"/>
    <property type="evidence" value="ECO:0007669"/>
    <property type="project" value="UniProtKB-KW"/>
</dbReference>
<dbReference type="PANTHER" id="PTHR20986">
    <property type="entry name" value="FMRFAMIDE-RELATED PEPTIDES"/>
    <property type="match status" value="1"/>
</dbReference>
<keyword evidence="7" id="KW-0732">Signal</keyword>